<dbReference type="PANTHER" id="PTHR13802:SF52">
    <property type="entry name" value="MUCIN-4"/>
    <property type="match status" value="1"/>
</dbReference>
<feature type="compositionally biased region" description="Basic and acidic residues" evidence="6">
    <location>
        <begin position="131"/>
        <end position="145"/>
    </location>
</feature>
<dbReference type="RefSeq" id="XP_015745576.2">
    <property type="nucleotide sequence ID" value="XM_015890090.2"/>
</dbReference>
<feature type="compositionally biased region" description="Polar residues" evidence="6">
    <location>
        <begin position="1788"/>
        <end position="1799"/>
    </location>
</feature>
<feature type="region of interest" description="Disordered" evidence="6">
    <location>
        <begin position="1825"/>
        <end position="1932"/>
    </location>
</feature>
<dbReference type="SMART" id="SM00723">
    <property type="entry name" value="AMOP"/>
    <property type="match status" value="1"/>
</dbReference>
<dbReference type="PROSITE" id="PS51220">
    <property type="entry name" value="NIDO"/>
    <property type="match status" value="1"/>
</dbReference>
<feature type="compositionally biased region" description="Basic and acidic residues" evidence="6">
    <location>
        <begin position="2565"/>
        <end position="2577"/>
    </location>
</feature>
<feature type="compositionally biased region" description="Polar residues" evidence="6">
    <location>
        <begin position="1960"/>
        <end position="1981"/>
    </location>
</feature>
<feature type="compositionally biased region" description="Low complexity" evidence="6">
    <location>
        <begin position="590"/>
        <end position="608"/>
    </location>
</feature>
<feature type="compositionally biased region" description="Polar residues" evidence="6">
    <location>
        <begin position="709"/>
        <end position="725"/>
    </location>
</feature>
<feature type="compositionally biased region" description="Basic and acidic residues" evidence="6">
    <location>
        <begin position="1608"/>
        <end position="1623"/>
    </location>
</feature>
<keyword evidence="9" id="KW-1185">Reference proteome</keyword>
<feature type="compositionally biased region" description="Low complexity" evidence="6">
    <location>
        <begin position="2089"/>
        <end position="2099"/>
    </location>
</feature>
<feature type="region of interest" description="Disordered" evidence="6">
    <location>
        <begin position="1953"/>
        <end position="2099"/>
    </location>
</feature>
<feature type="compositionally biased region" description="Polar residues" evidence="6">
    <location>
        <begin position="1142"/>
        <end position="1153"/>
    </location>
</feature>
<protein>
    <submittedName>
        <fullName evidence="10">Mucin-4</fullName>
    </submittedName>
</protein>
<feature type="compositionally biased region" description="Polar residues" evidence="6">
    <location>
        <begin position="1384"/>
        <end position="1393"/>
    </location>
</feature>
<feature type="compositionally biased region" description="Low complexity" evidence="6">
    <location>
        <begin position="1089"/>
        <end position="1101"/>
    </location>
</feature>
<feature type="domain" description="AMOP" evidence="7">
    <location>
        <begin position="2425"/>
        <end position="2549"/>
    </location>
</feature>
<evidence type="ECO:0000256" key="3">
    <source>
        <dbReference type="ARBA" id="ARBA00022989"/>
    </source>
</evidence>
<feature type="region of interest" description="Disordered" evidence="6">
    <location>
        <begin position="187"/>
        <end position="325"/>
    </location>
</feature>
<evidence type="ECO:0000256" key="2">
    <source>
        <dbReference type="ARBA" id="ARBA00022692"/>
    </source>
</evidence>
<feature type="compositionally biased region" description="Polar residues" evidence="6">
    <location>
        <begin position="2140"/>
        <end position="2152"/>
    </location>
</feature>
<feature type="compositionally biased region" description="Low complexity" evidence="6">
    <location>
        <begin position="456"/>
        <end position="465"/>
    </location>
</feature>
<feature type="compositionally biased region" description="Low complexity" evidence="6">
    <location>
        <begin position="1264"/>
        <end position="1275"/>
    </location>
</feature>
<evidence type="ECO:0000313" key="9">
    <source>
        <dbReference type="Proteomes" id="UP000695026"/>
    </source>
</evidence>
<feature type="domain" description="NIDO" evidence="8">
    <location>
        <begin position="2269"/>
        <end position="2424"/>
    </location>
</feature>
<evidence type="ECO:0000259" key="7">
    <source>
        <dbReference type="PROSITE" id="PS50856"/>
    </source>
</evidence>
<feature type="compositionally biased region" description="Polar residues" evidence="6">
    <location>
        <begin position="1662"/>
        <end position="1677"/>
    </location>
</feature>
<dbReference type="InterPro" id="IPR005533">
    <property type="entry name" value="AMOP_dom"/>
</dbReference>
<dbReference type="KEGG" id="pbi:103055948"/>
<feature type="compositionally biased region" description="Polar residues" evidence="6">
    <location>
        <begin position="1337"/>
        <end position="1357"/>
    </location>
</feature>
<sequence length="2583" mass="265445">MGAALPVTTEWPSIEDDYTSPTILPSAINRDYFEPALPTTTEGGVAFPIETTVPFETNGENPDAVGEGEAPSPGETLNSGLASSEDDSGSVTDMPKTFQITEDLKGTTEDHLDDKNVLIQVNSSEPSLEEETLKRDPAAESKETVTADVMSKETPAPILDDGHEATELITDNSGITDAPVTILATKEEELLATPSREKAENAISSERTAEEEKPSEAILGEPNLDDKWNPTPASWEETEAVTLEPKKDTPEPSTDISRKLEDPSSNPVGFPSDPEELPDQETRGSLDAGGSPSLPSKDNPETRPSAVLPSSWLSPTDATFGSSGASDFAIDSLQASPASVADLGVDSGPTGGRGDADPILSSSDPELSHETTKVPTEEPEDFVDAEASNSSPSDRTTDAPSDSVSPRDTPPGPSQSDFDVTDAPSVGLSVAPGISSQLPEDGEMGATSTMKEVEEGSGNPESNEGTPFASPLPGQEPDQGTETPDGENISADLHIGTASSLNPGVETASSELEDNEATAISNSAPKGEINPTSSDSAAVSENESETLFNIRETSPPPVDKEGAAKAQEPPAEASAPASPNELPSEREGSEVSPSGSPGNIGSSSENSEAIPSVASGSDTNEVDTQANSEDQSGTDLSPSQTELFPISGTPLPVEKSGTLNDGLSPSQSLGENILTSGSSSSSEGEPTFPSTSPDEALSGPLISELDTTELPSNPLPGSQTSSQPPKENDMETGSEDPEDSDSINGEETSSAPSIINPQSALSGTGATEGPSISGDLGNGPTSSPKEKRIGSTSEPAVNEEPLSDSNSAQDKINTPPSEQHLSSENAVETSISSSAEIPAAKSGTISPLIIDTETSTKAQELSGEIPSSASIDGILSNSENEDGEPSPNLSSKTLDSSPSSEVADESRDGEDSTGLASATKIAMTVSNEGQPGSDLPVGQSVTSPVGEILALAPVEDGETLVTNEESPSALPNAKIPSLSVSDLLGDQLSGPSASPGSSQLSPDDILKAGSAAPEEGQDLEDLAGVTGKETYLTPSTTELLSPDHAETFVSPPVPKKEAQLTTGAVSSEDGKETGAMSQSDSSTEGLETSASEQAAVSSQSSPDGEAAPETSKETEQLQTASEKEAHLASSTTESQELRTSESGESSGAFSKGNSALPVELAGTANPPSATNKGSQSFPEDVASSDGAEDSEDISNVSSEKSSQDPLDRESQSKTSTSNEVTGGLSDGESSLNNKGTETASVESADNAGSQLPPDDAQPGASTASEGSEISEGPSSVNGKEGSLLPSAAESHSTSTSTEEVETANSESGTNTGSQPSLNGASTAEVQDSERAEAVEDISNNGEKWSLASSATESQSPGISDREEVSGGIGNGESSLLTKELEVTGSGSTNNAEAQSVAGGATEESGVSNRVEQLESSSVNEKETSLGSSATESSTPDAPADKEVSGKLSDGVEVETANSEAANNAEPQSPPSGAGPGGATASEEAGIPEVSGVSEKKGSLAASAAESQATSSSNEEAGTSNTATNTGSQLSPDGVSAAGSLAPDDAEVSEVSASVTEEKGSLSPSTSESLSESSATEEVGTASTKSTANGGSQLSADGASPAGSLASEGAEKTESNSIVSEEKASLAPSATELQFPETSANGKVPGGLDNGESFLFTGEERANSGSSDNAVSQTSPDSVGTEGAIASEGAETSEDNSVVSEKKLSLAPSSTEPQSPATSVSKEVSEKLVNGESSLSTDGRKDTANIGTAGTQGPTSSTGTGLNQKNIAEQLGEKSDSKSEVSSVDGTKISKSSGGTLISNTAFPNGNLATKATDCSQPPSCIRVNLANPVNNGENSALPLSGHSVLSSSDTLGGSGFPTPDAQAGGEFLPGASGGSTEALASVRDSVHPSPDEQTKPAAGQPSGVASPFALLPPNKGLPLGASDSGSTNPGNAAEKLLSISSFLNQKVEERLAGKVAGKTDSFSSATPTDELSPNELPSSSHGLAVKNGEGSSPPAPEGRDEVVSSSSAAQKGTSTASIAGGAQPSLLGAKVSPAKTPQLPSGSTGPQVKADTPLPSPKTEVTANTEHPLAGKLLPSGPASPVSTSASDENGLGSSSSPNLSELLQTLIKSKIAFGLSKAQMGKAKSDARLALSGLGPLATKSSQPTSKTSGNKPDSDSKASKKKKTEAADENSAKLGKAAAAPSGPAVSLYPYGPSVNDKQYVERKVDFNSPLFKVEIGIPLGNTLRTSLYFTDNGQIIFPASDKDVASYPNPPSDGFNGREKVPMVAAFWDNADFSKGSGNIFYQEYLCGNSPKHPLVQDVEAKIRLYVRSSYSARWLFKITWEKVQPYPAQRQNSKTNTYQAILTTDGYRTYALFLYQDGGMQWDHTKLSAPNVLIGYTSGDGYFRNDDLMTKTPAEKYRPDHFQGCNTDVRGLWIYKLDSSIRVNYRQRCLDWISHEGSPSAWNRNLSPCPCSLQQGMSDIRYTQSKKGWLDSGLTMLYSSSPNKYGAGVRCLYNKNNQLEEGRQERIWKGSRKNSPSNDEELKFYDWCCNQAGSPQLCEKYNQKRPRIGCQGYKPPVRVGSSEEKSTSSEEKPRRKKRD</sequence>
<organism evidence="9 10">
    <name type="scientific">Python bivittatus</name>
    <name type="common">Burmese python</name>
    <name type="synonym">Python molurus bivittatus</name>
    <dbReference type="NCBI Taxonomy" id="176946"/>
    <lineage>
        <taxon>Eukaryota</taxon>
        <taxon>Metazoa</taxon>
        <taxon>Chordata</taxon>
        <taxon>Craniata</taxon>
        <taxon>Vertebrata</taxon>
        <taxon>Euteleostomi</taxon>
        <taxon>Lepidosauria</taxon>
        <taxon>Squamata</taxon>
        <taxon>Bifurcata</taxon>
        <taxon>Unidentata</taxon>
        <taxon>Episquamata</taxon>
        <taxon>Toxicofera</taxon>
        <taxon>Serpentes</taxon>
        <taxon>Henophidia</taxon>
        <taxon>Pythonidae</taxon>
        <taxon>Python</taxon>
    </lineage>
</organism>
<feature type="compositionally biased region" description="Polar residues" evidence="6">
    <location>
        <begin position="657"/>
        <end position="674"/>
    </location>
</feature>
<feature type="compositionally biased region" description="Basic and acidic residues" evidence="6">
    <location>
        <begin position="366"/>
        <end position="376"/>
    </location>
</feature>
<dbReference type="Pfam" id="PF06119">
    <property type="entry name" value="NIDO"/>
    <property type="match status" value="1"/>
</dbReference>
<dbReference type="GO" id="GO:0016020">
    <property type="term" value="C:membrane"/>
    <property type="evidence" value="ECO:0007669"/>
    <property type="project" value="UniProtKB-SubCell"/>
</dbReference>
<feature type="compositionally biased region" description="Polar residues" evidence="6">
    <location>
        <begin position="614"/>
        <end position="642"/>
    </location>
</feature>
<feature type="compositionally biased region" description="Polar residues" evidence="6">
    <location>
        <begin position="989"/>
        <end position="1001"/>
    </location>
</feature>
<accession>A0A9F3QTB4</accession>
<feature type="compositionally biased region" description="Polar residues" evidence="6">
    <location>
        <begin position="1706"/>
        <end position="1721"/>
    </location>
</feature>
<feature type="region of interest" description="Disordered" evidence="6">
    <location>
        <begin position="982"/>
        <end position="1799"/>
    </location>
</feature>
<keyword evidence="4" id="KW-0472">Membrane</keyword>
<feature type="compositionally biased region" description="Polar residues" evidence="6">
    <location>
        <begin position="1308"/>
        <end position="1325"/>
    </location>
</feature>
<dbReference type="CTD" id="4585"/>
<feature type="compositionally biased region" description="Basic and acidic residues" evidence="6">
    <location>
        <begin position="187"/>
        <end position="200"/>
    </location>
</feature>
<feature type="compositionally biased region" description="Basic and acidic residues" evidence="6">
    <location>
        <begin position="1201"/>
        <end position="1211"/>
    </location>
</feature>
<feature type="compositionally biased region" description="Polar residues" evidence="6">
    <location>
        <begin position="497"/>
        <end position="510"/>
    </location>
</feature>
<feature type="compositionally biased region" description="Low complexity" evidence="6">
    <location>
        <begin position="564"/>
        <end position="582"/>
    </location>
</feature>
<evidence type="ECO:0000313" key="10">
    <source>
        <dbReference type="RefSeq" id="XP_015745576.2"/>
    </source>
</evidence>
<feature type="compositionally biased region" description="Low complexity" evidence="6">
    <location>
        <begin position="1746"/>
        <end position="1760"/>
    </location>
</feature>
<dbReference type="PANTHER" id="PTHR13802">
    <property type="entry name" value="MUCIN 4-RELATED"/>
    <property type="match status" value="1"/>
</dbReference>
<keyword evidence="3" id="KW-1133">Transmembrane helix</keyword>
<dbReference type="OrthoDB" id="4405280at2759"/>
<feature type="compositionally biased region" description="Low complexity" evidence="6">
    <location>
        <begin position="675"/>
        <end position="693"/>
    </location>
</feature>
<feature type="compositionally biased region" description="Low complexity" evidence="6">
    <location>
        <begin position="1498"/>
        <end position="1516"/>
    </location>
</feature>
<feature type="compositionally biased region" description="Basic and acidic residues" evidence="6">
    <location>
        <begin position="244"/>
        <end position="262"/>
    </location>
</feature>
<dbReference type="Proteomes" id="UP000695026">
    <property type="component" value="Unplaced"/>
</dbReference>
<keyword evidence="5" id="KW-1015">Disulfide bond</keyword>
<dbReference type="InterPro" id="IPR003886">
    <property type="entry name" value="NIDO_dom"/>
</dbReference>
<feature type="compositionally biased region" description="Basic and acidic residues" evidence="6">
    <location>
        <begin position="1884"/>
        <end position="1894"/>
    </location>
</feature>
<feature type="compositionally biased region" description="Polar residues" evidence="6">
    <location>
        <begin position="852"/>
        <end position="878"/>
    </location>
</feature>
<comment type="subcellular location">
    <subcellularLocation>
        <location evidence="1">Membrane</location>
    </subcellularLocation>
</comment>
<dbReference type="SMART" id="SM00539">
    <property type="entry name" value="NIDO"/>
    <property type="match status" value="1"/>
</dbReference>
<feature type="compositionally biased region" description="Polar residues" evidence="6">
    <location>
        <begin position="311"/>
        <end position="325"/>
    </location>
</feature>
<feature type="compositionally biased region" description="Polar residues" evidence="6">
    <location>
        <begin position="803"/>
        <end position="835"/>
    </location>
</feature>
<feature type="compositionally biased region" description="Polar residues" evidence="6">
    <location>
        <begin position="1165"/>
        <end position="1177"/>
    </location>
</feature>
<name>A0A9F3QTB4_PYTBI</name>
<evidence type="ECO:0000256" key="6">
    <source>
        <dbReference type="SAM" id="MobiDB-lite"/>
    </source>
</evidence>
<evidence type="ECO:0000256" key="1">
    <source>
        <dbReference type="ARBA" id="ARBA00004370"/>
    </source>
</evidence>
<feature type="compositionally biased region" description="Polar residues" evidence="6">
    <location>
        <begin position="2003"/>
        <end position="2017"/>
    </location>
</feature>
<dbReference type="GeneID" id="103055948"/>
<evidence type="ECO:0000256" key="4">
    <source>
        <dbReference type="ARBA" id="ARBA00023136"/>
    </source>
</evidence>
<feature type="compositionally biased region" description="Polar residues" evidence="6">
    <location>
        <begin position="742"/>
        <end position="765"/>
    </location>
</feature>
<gene>
    <name evidence="10" type="primary">MUC4</name>
</gene>
<evidence type="ECO:0000256" key="5">
    <source>
        <dbReference type="ARBA" id="ARBA00023157"/>
    </source>
</evidence>
<feature type="compositionally biased region" description="Low complexity" evidence="6">
    <location>
        <begin position="1548"/>
        <end position="1577"/>
    </location>
</feature>
<dbReference type="GO" id="GO:0007160">
    <property type="term" value="P:cell-matrix adhesion"/>
    <property type="evidence" value="ECO:0007669"/>
    <property type="project" value="InterPro"/>
</dbReference>
<feature type="compositionally biased region" description="Polar residues" evidence="6">
    <location>
        <begin position="518"/>
        <end position="547"/>
    </location>
</feature>
<feature type="compositionally biased region" description="Polar residues" evidence="6">
    <location>
        <begin position="1404"/>
        <end position="1435"/>
    </location>
</feature>
<feature type="region of interest" description="Disordered" evidence="6">
    <location>
        <begin position="2550"/>
        <end position="2583"/>
    </location>
</feature>
<feature type="compositionally biased region" description="Low complexity" evidence="6">
    <location>
        <begin position="1286"/>
        <end position="1307"/>
    </location>
</feature>
<feature type="region of interest" description="Disordered" evidence="6">
    <location>
        <begin position="2136"/>
        <end position="2185"/>
    </location>
</feature>
<feature type="compositionally biased region" description="Polar residues" evidence="6">
    <location>
        <begin position="1075"/>
        <end position="1088"/>
    </location>
</feature>
<dbReference type="OMA" id="FTAPKDY"/>
<keyword evidence="2" id="KW-0812">Transmembrane</keyword>
<dbReference type="InterPro" id="IPR051495">
    <property type="entry name" value="Epithelial_Barrier/Signaling"/>
</dbReference>
<feature type="compositionally biased region" description="Acidic residues" evidence="6">
    <location>
        <begin position="730"/>
        <end position="741"/>
    </location>
</feature>
<dbReference type="PROSITE" id="PS50856">
    <property type="entry name" value="AMOP"/>
    <property type="match status" value="1"/>
</dbReference>
<proteinExistence type="predicted"/>
<feature type="compositionally biased region" description="Basic and acidic residues" evidence="6">
    <location>
        <begin position="1110"/>
        <end position="1126"/>
    </location>
</feature>
<dbReference type="GO" id="GO:0005176">
    <property type="term" value="F:ErbB-2 class receptor binding"/>
    <property type="evidence" value="ECO:0007669"/>
    <property type="project" value="TreeGrafter"/>
</dbReference>
<feature type="compositionally biased region" description="Low complexity" evidence="6">
    <location>
        <begin position="1453"/>
        <end position="1466"/>
    </location>
</feature>
<feature type="region of interest" description="Disordered" evidence="6">
    <location>
        <begin position="52"/>
        <end position="163"/>
    </location>
</feature>
<reference evidence="10" key="1">
    <citation type="submission" date="2025-08" db="UniProtKB">
        <authorList>
            <consortium name="RefSeq"/>
        </authorList>
    </citation>
    <scope>IDENTIFICATION</scope>
    <source>
        <tissue evidence="10">Liver</tissue>
    </source>
</reference>
<feature type="compositionally biased region" description="Polar residues" evidence="6">
    <location>
        <begin position="1517"/>
        <end position="1530"/>
    </location>
</feature>
<feature type="region of interest" description="Disordered" evidence="6">
    <location>
        <begin position="340"/>
        <end position="941"/>
    </location>
</feature>
<feature type="compositionally biased region" description="Basic and acidic residues" evidence="6">
    <location>
        <begin position="102"/>
        <end position="116"/>
    </location>
</feature>
<feature type="compositionally biased region" description="Polar residues" evidence="6">
    <location>
        <begin position="1227"/>
        <end position="1249"/>
    </location>
</feature>
<feature type="compositionally biased region" description="Polar residues" evidence="6">
    <location>
        <begin position="387"/>
        <end position="406"/>
    </location>
</feature>
<evidence type="ECO:0000259" key="8">
    <source>
        <dbReference type="PROSITE" id="PS51220"/>
    </source>
</evidence>
<feature type="compositionally biased region" description="Low complexity" evidence="6">
    <location>
        <begin position="890"/>
        <end position="900"/>
    </location>
</feature>
<feature type="compositionally biased region" description="Polar residues" evidence="6">
    <location>
        <begin position="1580"/>
        <end position="1594"/>
    </location>
</feature>